<accession>A0ABD3NMG8</accession>
<evidence type="ECO:0000313" key="3">
    <source>
        <dbReference type="Proteomes" id="UP001530400"/>
    </source>
</evidence>
<evidence type="ECO:0000256" key="1">
    <source>
        <dbReference type="SAM" id="MobiDB-lite"/>
    </source>
</evidence>
<keyword evidence="3" id="KW-1185">Reference proteome</keyword>
<dbReference type="AlphaFoldDB" id="A0ABD3NMG8"/>
<protein>
    <submittedName>
        <fullName evidence="2">Uncharacterized protein</fullName>
    </submittedName>
</protein>
<sequence length="252" mass="28239">MNLSAAVSSFNRCYSSVQDEEQAKRSLSPTSLTMKRTSGGSQSKPTTISALKSTVRSIIPKRLLISPCLHNAATVKGRRYLCHGAYHDDDITPVIFYADEDVVRKVDEPSYMDPFAIEYSKDPVPPKEKATPKSQEGLCSPTSVFGLFTVEEERESSIFDNFSDDQEEAVFLDDPFFPPRCLTRVFDENTSIDICESVLSINAPSVREDENDAANEEKETTSEWFGFFASDSFNSIVWDDENEGSFEMVDLK</sequence>
<evidence type="ECO:0000313" key="2">
    <source>
        <dbReference type="EMBL" id="KAL3776504.1"/>
    </source>
</evidence>
<comment type="caution">
    <text evidence="2">The sequence shown here is derived from an EMBL/GenBank/DDBJ whole genome shotgun (WGS) entry which is preliminary data.</text>
</comment>
<feature type="region of interest" description="Disordered" evidence="1">
    <location>
        <begin position="21"/>
        <end position="46"/>
    </location>
</feature>
<dbReference type="Proteomes" id="UP001530400">
    <property type="component" value="Unassembled WGS sequence"/>
</dbReference>
<organism evidence="2 3">
    <name type="scientific">Cyclotella atomus</name>
    <dbReference type="NCBI Taxonomy" id="382360"/>
    <lineage>
        <taxon>Eukaryota</taxon>
        <taxon>Sar</taxon>
        <taxon>Stramenopiles</taxon>
        <taxon>Ochrophyta</taxon>
        <taxon>Bacillariophyta</taxon>
        <taxon>Coscinodiscophyceae</taxon>
        <taxon>Thalassiosirophycidae</taxon>
        <taxon>Stephanodiscales</taxon>
        <taxon>Stephanodiscaceae</taxon>
        <taxon>Cyclotella</taxon>
    </lineage>
</organism>
<gene>
    <name evidence="2" type="ORF">ACHAWO_001027</name>
</gene>
<reference evidence="2 3" key="1">
    <citation type="submission" date="2024-10" db="EMBL/GenBank/DDBJ databases">
        <title>Updated reference genomes for cyclostephanoid diatoms.</title>
        <authorList>
            <person name="Roberts W.R."/>
            <person name="Alverson A.J."/>
        </authorList>
    </citation>
    <scope>NUCLEOTIDE SEQUENCE [LARGE SCALE GENOMIC DNA]</scope>
    <source>
        <strain evidence="2 3">AJA010-31</strain>
    </source>
</reference>
<proteinExistence type="predicted"/>
<feature type="compositionally biased region" description="Polar residues" evidence="1">
    <location>
        <begin position="25"/>
        <end position="46"/>
    </location>
</feature>
<dbReference type="EMBL" id="JALLPJ020001096">
    <property type="protein sequence ID" value="KAL3776504.1"/>
    <property type="molecule type" value="Genomic_DNA"/>
</dbReference>
<name>A0ABD3NMG8_9STRA</name>